<comment type="caution">
    <text evidence="2">The sequence shown here is derived from an EMBL/GenBank/DDBJ whole genome shotgun (WGS) entry which is preliminary data.</text>
</comment>
<dbReference type="NCBIfam" id="TIGR03798">
    <property type="entry name" value="leader_Nif11"/>
    <property type="match status" value="1"/>
</dbReference>
<gene>
    <name evidence="2" type="ORF">HLUCCA11_20975</name>
</gene>
<dbReference type="PATRIC" id="fig|1666911.3.peg.3145"/>
<reference evidence="2 3" key="1">
    <citation type="submission" date="2015-09" db="EMBL/GenBank/DDBJ databases">
        <title>Identification and resolution of microdiversity through metagenomic sequencing of parallel consortia.</title>
        <authorList>
            <person name="Nelson W.C."/>
            <person name="Romine M.F."/>
            <person name="Lindemann S.R."/>
        </authorList>
    </citation>
    <scope>NUCLEOTIDE SEQUENCE [LARGE SCALE GENOMIC DNA]</scope>
    <source>
        <strain evidence="2">Ana</strain>
    </source>
</reference>
<name>A0A0P8BFW6_9CYAN</name>
<protein>
    <submittedName>
        <fullName evidence="2">Nif11-like leader peptide domain</fullName>
    </submittedName>
</protein>
<dbReference type="AlphaFoldDB" id="A0A0P8BFW6"/>
<proteinExistence type="predicted"/>
<sequence length="71" mass="7727">MALDQLEAFLKKMQSEPALKNEVLAASTADDVARIALKLGFEFSGDELLRMSGKKVGRVTVVKKATPGEYN</sequence>
<dbReference type="InterPro" id="IPR022516">
    <property type="entry name" value="CHP03798_Ocin"/>
</dbReference>
<dbReference type="Proteomes" id="UP000050465">
    <property type="component" value="Unassembled WGS sequence"/>
</dbReference>
<accession>A0A0P8BFW6</accession>
<evidence type="ECO:0000313" key="3">
    <source>
        <dbReference type="Proteomes" id="UP000050465"/>
    </source>
</evidence>
<feature type="domain" description="Nif11" evidence="1">
    <location>
        <begin position="1"/>
        <end position="48"/>
    </location>
</feature>
<dbReference type="Pfam" id="PF07862">
    <property type="entry name" value="Nif11"/>
    <property type="match status" value="1"/>
</dbReference>
<dbReference type="EMBL" id="LJZR01000050">
    <property type="protein sequence ID" value="KPQ32644.1"/>
    <property type="molecule type" value="Genomic_DNA"/>
</dbReference>
<dbReference type="STRING" id="1666911.HLUCCA11_20975"/>
<evidence type="ECO:0000259" key="1">
    <source>
        <dbReference type="Pfam" id="PF07862"/>
    </source>
</evidence>
<organism evidence="2 3">
    <name type="scientific">Phormidesmis priestleyi Ana</name>
    <dbReference type="NCBI Taxonomy" id="1666911"/>
    <lineage>
        <taxon>Bacteria</taxon>
        <taxon>Bacillati</taxon>
        <taxon>Cyanobacteriota</taxon>
        <taxon>Cyanophyceae</taxon>
        <taxon>Leptolyngbyales</taxon>
        <taxon>Leptolyngbyaceae</taxon>
        <taxon>Phormidesmis</taxon>
    </lineage>
</organism>
<dbReference type="InterPro" id="IPR012903">
    <property type="entry name" value="Nif11"/>
</dbReference>
<evidence type="ECO:0000313" key="2">
    <source>
        <dbReference type="EMBL" id="KPQ32644.1"/>
    </source>
</evidence>